<reference evidence="3" key="1">
    <citation type="journal article" date="2019" name="Int. J. Syst. Evol. Microbiol.">
        <title>The Global Catalogue of Microorganisms (GCM) 10K type strain sequencing project: providing services to taxonomists for standard genome sequencing and annotation.</title>
        <authorList>
            <consortium name="The Broad Institute Genomics Platform"/>
            <consortium name="The Broad Institute Genome Sequencing Center for Infectious Disease"/>
            <person name="Wu L."/>
            <person name="Ma J."/>
        </authorList>
    </citation>
    <scope>NUCLEOTIDE SEQUENCE [LARGE SCALE GENOMIC DNA]</scope>
    <source>
        <strain evidence="3">JCM 18952</strain>
    </source>
</reference>
<evidence type="ECO:0000313" key="2">
    <source>
        <dbReference type="EMBL" id="GAA5226524.1"/>
    </source>
</evidence>
<accession>A0ABP9TN56</accession>
<organism evidence="2 3">
    <name type="scientific">Paeniglutamicibacter antarcticus</name>
    <dbReference type="NCBI Taxonomy" id="494023"/>
    <lineage>
        <taxon>Bacteria</taxon>
        <taxon>Bacillati</taxon>
        <taxon>Actinomycetota</taxon>
        <taxon>Actinomycetes</taxon>
        <taxon>Micrococcales</taxon>
        <taxon>Micrococcaceae</taxon>
        <taxon>Paeniglutamicibacter</taxon>
    </lineage>
</organism>
<proteinExistence type="predicted"/>
<dbReference type="Proteomes" id="UP001501257">
    <property type="component" value="Unassembled WGS sequence"/>
</dbReference>
<protein>
    <submittedName>
        <fullName evidence="2">Uncharacterized protein</fullName>
    </submittedName>
</protein>
<name>A0ABP9TN56_9MICC</name>
<comment type="caution">
    <text evidence="2">The sequence shown here is derived from an EMBL/GenBank/DDBJ whole genome shotgun (WGS) entry which is preliminary data.</text>
</comment>
<feature type="region of interest" description="Disordered" evidence="1">
    <location>
        <begin position="57"/>
        <end position="94"/>
    </location>
</feature>
<dbReference type="EMBL" id="BAABLK010000022">
    <property type="protein sequence ID" value="GAA5226524.1"/>
    <property type="molecule type" value="Genomic_DNA"/>
</dbReference>
<evidence type="ECO:0000313" key="3">
    <source>
        <dbReference type="Proteomes" id="UP001501257"/>
    </source>
</evidence>
<gene>
    <name evidence="2" type="ORF">GCM10025778_10570</name>
</gene>
<keyword evidence="3" id="KW-1185">Reference proteome</keyword>
<sequence length="94" mass="9058">MVNGDVVVEVCGANGEGPGAEVPLGVGGALVGRSVTVAADVVAAAPVPHPAVVTGAWAGPPTQPPSVNAKPNAASAKSERDGAGLPNMLSRFPP</sequence>
<evidence type="ECO:0000256" key="1">
    <source>
        <dbReference type="SAM" id="MobiDB-lite"/>
    </source>
</evidence>